<evidence type="ECO:0000313" key="3">
    <source>
        <dbReference type="EMBL" id="TFK45769.1"/>
    </source>
</evidence>
<protein>
    <recommendedName>
        <fullName evidence="2">Fungal-type protein kinase domain-containing protein</fullName>
    </recommendedName>
</protein>
<feature type="compositionally biased region" description="Basic and acidic residues" evidence="1">
    <location>
        <begin position="302"/>
        <end position="325"/>
    </location>
</feature>
<feature type="region of interest" description="Disordered" evidence="1">
    <location>
        <begin position="263"/>
        <end position="332"/>
    </location>
</feature>
<evidence type="ECO:0000256" key="1">
    <source>
        <dbReference type="SAM" id="MobiDB-lite"/>
    </source>
</evidence>
<sequence>MSADRTFATMRPYRVVYGEVCEPLHHVTSLATVLKTMMNCLTAVQLMYCIGWIHRDVSAGNLLWYGAGERGILSDLEYAKEFIPHGSGHPDPKTGTVSFMAVEIASELHIFVPQRGFRRKADSIRVHHVIHNFQHDLESFFWLLLWTLLDRIEGTPTSQWLVKTVFMENDLIVRRKVLTDTGYLGEMLSKALPNCLAPYREELEWFSGALFTGYMLRESKIEDIASYAQPLCIGSAILAECHDCAVGADVVLKVYGKAEARLDGSASQPARRTMTARKRDRDEDAHDPDKSSGGTGCDSEEPLSKSRRGESTTDVGAERQLRPRTESTCSIP</sequence>
<evidence type="ECO:0000259" key="2">
    <source>
        <dbReference type="Pfam" id="PF17667"/>
    </source>
</evidence>
<organism evidence="3 4">
    <name type="scientific">Heliocybe sulcata</name>
    <dbReference type="NCBI Taxonomy" id="5364"/>
    <lineage>
        <taxon>Eukaryota</taxon>
        <taxon>Fungi</taxon>
        <taxon>Dikarya</taxon>
        <taxon>Basidiomycota</taxon>
        <taxon>Agaricomycotina</taxon>
        <taxon>Agaricomycetes</taxon>
        <taxon>Gloeophyllales</taxon>
        <taxon>Gloeophyllaceae</taxon>
        <taxon>Heliocybe</taxon>
    </lineage>
</organism>
<dbReference type="Pfam" id="PF17667">
    <property type="entry name" value="Pkinase_fungal"/>
    <property type="match status" value="1"/>
</dbReference>
<dbReference type="Gene3D" id="1.10.510.10">
    <property type="entry name" value="Transferase(Phosphotransferase) domain 1"/>
    <property type="match status" value="1"/>
</dbReference>
<dbReference type="OrthoDB" id="3271139at2759"/>
<reference evidence="3 4" key="1">
    <citation type="journal article" date="2019" name="Nat. Ecol. Evol.">
        <title>Megaphylogeny resolves global patterns of mushroom evolution.</title>
        <authorList>
            <person name="Varga T."/>
            <person name="Krizsan K."/>
            <person name="Foldi C."/>
            <person name="Dima B."/>
            <person name="Sanchez-Garcia M."/>
            <person name="Sanchez-Ramirez S."/>
            <person name="Szollosi G.J."/>
            <person name="Szarkandi J.G."/>
            <person name="Papp V."/>
            <person name="Albert L."/>
            <person name="Andreopoulos W."/>
            <person name="Angelini C."/>
            <person name="Antonin V."/>
            <person name="Barry K.W."/>
            <person name="Bougher N.L."/>
            <person name="Buchanan P."/>
            <person name="Buyck B."/>
            <person name="Bense V."/>
            <person name="Catcheside P."/>
            <person name="Chovatia M."/>
            <person name="Cooper J."/>
            <person name="Damon W."/>
            <person name="Desjardin D."/>
            <person name="Finy P."/>
            <person name="Geml J."/>
            <person name="Haridas S."/>
            <person name="Hughes K."/>
            <person name="Justo A."/>
            <person name="Karasinski D."/>
            <person name="Kautmanova I."/>
            <person name="Kiss B."/>
            <person name="Kocsube S."/>
            <person name="Kotiranta H."/>
            <person name="LaButti K.M."/>
            <person name="Lechner B.E."/>
            <person name="Liimatainen K."/>
            <person name="Lipzen A."/>
            <person name="Lukacs Z."/>
            <person name="Mihaltcheva S."/>
            <person name="Morgado L.N."/>
            <person name="Niskanen T."/>
            <person name="Noordeloos M.E."/>
            <person name="Ohm R.A."/>
            <person name="Ortiz-Santana B."/>
            <person name="Ovrebo C."/>
            <person name="Racz N."/>
            <person name="Riley R."/>
            <person name="Savchenko A."/>
            <person name="Shiryaev A."/>
            <person name="Soop K."/>
            <person name="Spirin V."/>
            <person name="Szebenyi C."/>
            <person name="Tomsovsky M."/>
            <person name="Tulloss R.E."/>
            <person name="Uehling J."/>
            <person name="Grigoriev I.V."/>
            <person name="Vagvolgyi C."/>
            <person name="Papp T."/>
            <person name="Martin F.M."/>
            <person name="Miettinen O."/>
            <person name="Hibbett D.S."/>
            <person name="Nagy L.G."/>
        </authorList>
    </citation>
    <scope>NUCLEOTIDE SEQUENCE [LARGE SCALE GENOMIC DNA]</scope>
    <source>
        <strain evidence="3 4">OMC1185</strain>
    </source>
</reference>
<dbReference type="Proteomes" id="UP000305948">
    <property type="component" value="Unassembled WGS sequence"/>
</dbReference>
<name>A0A5C3MK28_9AGAM</name>
<accession>A0A5C3MK28</accession>
<dbReference type="AlphaFoldDB" id="A0A5C3MK28"/>
<evidence type="ECO:0000313" key="4">
    <source>
        <dbReference type="Proteomes" id="UP000305948"/>
    </source>
</evidence>
<dbReference type="PANTHER" id="PTHR38248:SF2">
    <property type="entry name" value="FUNK1 11"/>
    <property type="match status" value="1"/>
</dbReference>
<feature type="compositionally biased region" description="Basic and acidic residues" evidence="1">
    <location>
        <begin position="277"/>
        <end position="290"/>
    </location>
</feature>
<feature type="domain" description="Fungal-type protein kinase" evidence="2">
    <location>
        <begin position="13"/>
        <end position="147"/>
    </location>
</feature>
<dbReference type="SUPFAM" id="SSF56112">
    <property type="entry name" value="Protein kinase-like (PK-like)"/>
    <property type="match status" value="1"/>
</dbReference>
<dbReference type="InterPro" id="IPR011009">
    <property type="entry name" value="Kinase-like_dom_sf"/>
</dbReference>
<dbReference type="EMBL" id="ML213537">
    <property type="protein sequence ID" value="TFK45769.1"/>
    <property type="molecule type" value="Genomic_DNA"/>
</dbReference>
<dbReference type="InterPro" id="IPR040976">
    <property type="entry name" value="Pkinase_fungal"/>
</dbReference>
<keyword evidence="4" id="KW-1185">Reference proteome</keyword>
<dbReference type="PANTHER" id="PTHR38248">
    <property type="entry name" value="FUNK1 6"/>
    <property type="match status" value="1"/>
</dbReference>
<proteinExistence type="predicted"/>
<gene>
    <name evidence="3" type="ORF">OE88DRAFT_1096107</name>
</gene>